<organism evidence="2 3">
    <name type="scientific">Elysia crispata</name>
    <name type="common">lettuce slug</name>
    <dbReference type="NCBI Taxonomy" id="231223"/>
    <lineage>
        <taxon>Eukaryota</taxon>
        <taxon>Metazoa</taxon>
        <taxon>Spiralia</taxon>
        <taxon>Lophotrochozoa</taxon>
        <taxon>Mollusca</taxon>
        <taxon>Gastropoda</taxon>
        <taxon>Heterobranchia</taxon>
        <taxon>Euthyneura</taxon>
        <taxon>Panpulmonata</taxon>
        <taxon>Sacoglossa</taxon>
        <taxon>Placobranchoidea</taxon>
        <taxon>Plakobranchidae</taxon>
        <taxon>Elysia</taxon>
    </lineage>
</organism>
<keyword evidence="1" id="KW-0732">Signal</keyword>
<protein>
    <recommendedName>
        <fullName evidence="4">Alpha/beta hydrolase fold-5 domain-containing protein</fullName>
    </recommendedName>
</protein>
<dbReference type="Gene3D" id="3.40.50.1820">
    <property type="entry name" value="alpha/beta hydrolase"/>
    <property type="match status" value="1"/>
</dbReference>
<reference evidence="2" key="1">
    <citation type="journal article" date="2023" name="G3 (Bethesda)">
        <title>A reference genome for the long-term kleptoplast-retaining sea slug Elysia crispata morphotype clarki.</title>
        <authorList>
            <person name="Eastman K.E."/>
            <person name="Pendleton A.L."/>
            <person name="Shaikh M.A."/>
            <person name="Suttiyut T."/>
            <person name="Ogas R."/>
            <person name="Tomko P."/>
            <person name="Gavelis G."/>
            <person name="Widhalm J.R."/>
            <person name="Wisecaver J.H."/>
        </authorList>
    </citation>
    <scope>NUCLEOTIDE SEQUENCE</scope>
    <source>
        <strain evidence="2">ECLA1</strain>
    </source>
</reference>
<comment type="caution">
    <text evidence="2">The sequence shown here is derived from an EMBL/GenBank/DDBJ whole genome shotgun (WGS) entry which is preliminary data.</text>
</comment>
<dbReference type="EMBL" id="JAWDGP010006462">
    <property type="protein sequence ID" value="KAK3740752.1"/>
    <property type="molecule type" value="Genomic_DNA"/>
</dbReference>
<dbReference type="InterPro" id="IPR029058">
    <property type="entry name" value="AB_hydrolase_fold"/>
</dbReference>
<evidence type="ECO:0000313" key="3">
    <source>
        <dbReference type="Proteomes" id="UP001283361"/>
    </source>
</evidence>
<evidence type="ECO:0000256" key="1">
    <source>
        <dbReference type="SAM" id="SignalP"/>
    </source>
</evidence>
<proteinExistence type="predicted"/>
<gene>
    <name evidence="2" type="ORF">RRG08_048994</name>
</gene>
<sequence>MFPFLQKLLWFMATFAAASAAVTSEIIQPIRQSGDEVALIFVPGAFQRGQYYREIARVIQEASQLRVWAALTDGYDSNYPNPRQLPGAVEGAIKGLKQAGMISETYIGIGHSRGGVVIGSYGRSSQLKAVVLMGAFLNSTLKDYPIPILTLAAELDGRVRITRVVNDFEELLDDASQSKDAIFRTPVINVQGTNHLQFETRSPIPRNITLDIKSDVTDAEALKTIAHYVNSFITSTFSTDATQVKDAQEQLKDDFTDSRKRFQPILDMKALEENGDSCPWAIIVQQYFAGKFADVVVVNNDILELPEFNKSKPSLREDKGKIEIDNTAFIEFEEGYEYNFLEPQSPKEIRLKLKSKAAINDALCQAPGKEPSCRSLNELAMEYALNSSNGYAVDRYNLRGRPIFFEDDIMTSSENEWLSTPLNMWEDDGLHVQAVALVTSINSPKLEGMHYCKVMAPYRALEWIIIDSLRDY</sequence>
<name>A0AAE0YCC3_9GAST</name>
<dbReference type="Proteomes" id="UP001283361">
    <property type="component" value="Unassembled WGS sequence"/>
</dbReference>
<keyword evidence="3" id="KW-1185">Reference proteome</keyword>
<feature type="signal peptide" evidence="1">
    <location>
        <begin position="1"/>
        <end position="20"/>
    </location>
</feature>
<feature type="chain" id="PRO_5042090617" description="Alpha/beta hydrolase fold-5 domain-containing protein" evidence="1">
    <location>
        <begin position="21"/>
        <end position="472"/>
    </location>
</feature>
<dbReference type="AlphaFoldDB" id="A0AAE0YCC3"/>
<accession>A0AAE0YCC3</accession>
<evidence type="ECO:0008006" key="4">
    <source>
        <dbReference type="Google" id="ProtNLM"/>
    </source>
</evidence>
<evidence type="ECO:0000313" key="2">
    <source>
        <dbReference type="EMBL" id="KAK3740752.1"/>
    </source>
</evidence>
<dbReference type="SUPFAM" id="SSF53474">
    <property type="entry name" value="alpha/beta-Hydrolases"/>
    <property type="match status" value="1"/>
</dbReference>